<organism evidence="1 2">
    <name type="scientific">Trifolium medium</name>
    <dbReference type="NCBI Taxonomy" id="97028"/>
    <lineage>
        <taxon>Eukaryota</taxon>
        <taxon>Viridiplantae</taxon>
        <taxon>Streptophyta</taxon>
        <taxon>Embryophyta</taxon>
        <taxon>Tracheophyta</taxon>
        <taxon>Spermatophyta</taxon>
        <taxon>Magnoliopsida</taxon>
        <taxon>eudicotyledons</taxon>
        <taxon>Gunneridae</taxon>
        <taxon>Pentapetalae</taxon>
        <taxon>rosids</taxon>
        <taxon>fabids</taxon>
        <taxon>Fabales</taxon>
        <taxon>Fabaceae</taxon>
        <taxon>Papilionoideae</taxon>
        <taxon>50 kb inversion clade</taxon>
        <taxon>NPAAA clade</taxon>
        <taxon>Hologalegina</taxon>
        <taxon>IRL clade</taxon>
        <taxon>Trifolieae</taxon>
        <taxon>Trifolium</taxon>
    </lineage>
</organism>
<feature type="non-terminal residue" evidence="1">
    <location>
        <position position="1"/>
    </location>
</feature>
<evidence type="ECO:0000313" key="2">
    <source>
        <dbReference type="Proteomes" id="UP000265520"/>
    </source>
</evidence>
<dbReference type="EMBL" id="LXQA010768016">
    <property type="protein sequence ID" value="MCI70055.1"/>
    <property type="molecule type" value="Genomic_DNA"/>
</dbReference>
<name>A0A392UE96_9FABA</name>
<keyword evidence="2" id="KW-1185">Reference proteome</keyword>
<reference evidence="1 2" key="1">
    <citation type="journal article" date="2018" name="Front. Plant Sci.">
        <title>Red Clover (Trifolium pratense) and Zigzag Clover (T. medium) - A Picture of Genomic Similarities and Differences.</title>
        <authorList>
            <person name="Dluhosova J."/>
            <person name="Istvanek J."/>
            <person name="Nedelnik J."/>
            <person name="Repkova J."/>
        </authorList>
    </citation>
    <scope>NUCLEOTIDE SEQUENCE [LARGE SCALE GENOMIC DNA]</scope>
    <source>
        <strain evidence="2">cv. 10/8</strain>
        <tissue evidence="1">Leaf</tissue>
    </source>
</reference>
<dbReference type="Proteomes" id="UP000265520">
    <property type="component" value="Unassembled WGS sequence"/>
</dbReference>
<sequence>GTLDKSSDGGTEKALVTPPLCVATSRWQNKDWVGKERLF</sequence>
<proteinExistence type="predicted"/>
<evidence type="ECO:0000313" key="1">
    <source>
        <dbReference type="EMBL" id="MCI70055.1"/>
    </source>
</evidence>
<accession>A0A392UE96</accession>
<protein>
    <submittedName>
        <fullName evidence="1">Uncharacterized protein</fullName>
    </submittedName>
</protein>
<dbReference type="AlphaFoldDB" id="A0A392UE96"/>
<comment type="caution">
    <text evidence="1">The sequence shown here is derived from an EMBL/GenBank/DDBJ whole genome shotgun (WGS) entry which is preliminary data.</text>
</comment>